<protein>
    <submittedName>
        <fullName evidence="5">Glu/Leu/Phe/Val dehydrogenase dimerization domain-containing protein</fullName>
    </submittedName>
</protein>
<dbReference type="Pfam" id="PF02812">
    <property type="entry name" value="ELFV_dehydrog_N"/>
    <property type="match status" value="1"/>
</dbReference>
<dbReference type="PANTHER" id="PTHR11606:SF13">
    <property type="entry name" value="GLUTAMATE DEHYDROGENASE 1, MITOCHONDRIAL"/>
    <property type="match status" value="1"/>
</dbReference>
<evidence type="ECO:0000256" key="1">
    <source>
        <dbReference type="ARBA" id="ARBA00006382"/>
    </source>
</evidence>
<dbReference type="PANTHER" id="PTHR11606">
    <property type="entry name" value="GLUTAMATE DEHYDROGENASE"/>
    <property type="match status" value="1"/>
</dbReference>
<evidence type="ECO:0000313" key="5">
    <source>
        <dbReference type="EMBL" id="MFC5143306.1"/>
    </source>
</evidence>
<accession>A0ABV9ZPF2</accession>
<organism evidence="5 6">
    <name type="scientific">Streptomyces aureoversilis</name>
    <dbReference type="NCBI Taxonomy" id="67277"/>
    <lineage>
        <taxon>Bacteria</taxon>
        <taxon>Bacillati</taxon>
        <taxon>Actinomycetota</taxon>
        <taxon>Actinomycetes</taxon>
        <taxon>Kitasatosporales</taxon>
        <taxon>Streptomycetaceae</taxon>
        <taxon>Streptomyces</taxon>
    </lineage>
</organism>
<dbReference type="InterPro" id="IPR036291">
    <property type="entry name" value="NAD(P)-bd_dom_sf"/>
</dbReference>
<proteinExistence type="inferred from homology"/>
<dbReference type="Pfam" id="PF00208">
    <property type="entry name" value="ELFV_dehydrog"/>
    <property type="match status" value="1"/>
</dbReference>
<dbReference type="SMART" id="SM00839">
    <property type="entry name" value="ELFV_dehydrog"/>
    <property type="match status" value="1"/>
</dbReference>
<dbReference type="Proteomes" id="UP001596222">
    <property type="component" value="Unassembled WGS sequence"/>
</dbReference>
<dbReference type="Gene3D" id="3.40.50.10860">
    <property type="entry name" value="Leucine Dehydrogenase, chain A, domain 1"/>
    <property type="match status" value="1"/>
</dbReference>
<reference evidence="6" key="1">
    <citation type="journal article" date="2019" name="Int. J. Syst. Evol. Microbiol.">
        <title>The Global Catalogue of Microorganisms (GCM) 10K type strain sequencing project: providing services to taxonomists for standard genome sequencing and annotation.</title>
        <authorList>
            <consortium name="The Broad Institute Genomics Platform"/>
            <consortium name="The Broad Institute Genome Sequencing Center for Infectious Disease"/>
            <person name="Wu L."/>
            <person name="Ma J."/>
        </authorList>
    </citation>
    <scope>NUCLEOTIDE SEQUENCE [LARGE SCALE GENOMIC DNA]</scope>
    <source>
        <strain evidence="6">CGMCC 4.1641</strain>
    </source>
</reference>
<dbReference type="InterPro" id="IPR006096">
    <property type="entry name" value="Glu/Leu/Phe/Val/Trp_DH_C"/>
</dbReference>
<evidence type="ECO:0000256" key="2">
    <source>
        <dbReference type="ARBA" id="ARBA00023002"/>
    </source>
</evidence>
<evidence type="ECO:0000256" key="3">
    <source>
        <dbReference type="RuleBase" id="RU004417"/>
    </source>
</evidence>
<evidence type="ECO:0000259" key="4">
    <source>
        <dbReference type="SMART" id="SM00839"/>
    </source>
</evidence>
<keyword evidence="2 3" id="KW-0560">Oxidoreductase</keyword>
<gene>
    <name evidence="5" type="ORF">ACFPP6_01120</name>
</gene>
<dbReference type="InterPro" id="IPR046346">
    <property type="entry name" value="Aminoacid_DH-like_N_sf"/>
</dbReference>
<dbReference type="SUPFAM" id="SSF53223">
    <property type="entry name" value="Aminoacid dehydrogenase-like, N-terminal domain"/>
    <property type="match status" value="1"/>
</dbReference>
<comment type="caution">
    <text evidence="5">The sequence shown here is derived from an EMBL/GenBank/DDBJ whole genome shotgun (WGS) entry which is preliminary data.</text>
</comment>
<dbReference type="PRINTS" id="PR00082">
    <property type="entry name" value="GLFDHDRGNASE"/>
</dbReference>
<sequence length="380" mass="40228">MNALTSTEDIPEEVREPAFTVSLNGSGGPLKGWVVVDSLVDSLAMGGTRMTADVTEEEVRGLARGMTHKLTLVGLPVGGAKAGIVADGGDREETLRTFGRTVAPLMHGGIHLGCDLGVTPADRAVFFAEADYDPRRKARGVDMPYDWRTYYEPLVDCTGHGVGVAAVTALEVLHRRGESLRVVVQGFGTVGRSVAQFLEDRGHRIVGVADVQGTVSAERLPIADLLAVTDAGGRIDHARLPGGVTVSTEPDAWLDVEADVLILAANHHAINDANVHRLRAGLVVEGGNICVSPEAKLKMAVQGSTLIPDVVANVGGAAAAGLALTRTVPFELEAAKRKNWVFDWVGTRVRNNTRDLLEISAAASGDPLPALLAARRKDRR</sequence>
<dbReference type="RefSeq" id="WP_382035909.1">
    <property type="nucleotide sequence ID" value="NZ_JBHSKJ010000001.1"/>
</dbReference>
<feature type="domain" description="Glutamate/phenylalanine/leucine/valine/L-tryptophan dehydrogenase C-terminal" evidence="4">
    <location>
        <begin position="152"/>
        <end position="376"/>
    </location>
</feature>
<comment type="similarity">
    <text evidence="1 3">Belongs to the Glu/Leu/Phe/Val dehydrogenases family.</text>
</comment>
<name>A0ABV9ZPF2_9ACTN</name>
<dbReference type="EMBL" id="JBHSKJ010000001">
    <property type="protein sequence ID" value="MFC5143306.1"/>
    <property type="molecule type" value="Genomic_DNA"/>
</dbReference>
<keyword evidence="6" id="KW-1185">Reference proteome</keyword>
<dbReference type="Gene3D" id="3.40.50.720">
    <property type="entry name" value="NAD(P)-binding Rossmann-like Domain"/>
    <property type="match status" value="1"/>
</dbReference>
<evidence type="ECO:0000313" key="6">
    <source>
        <dbReference type="Proteomes" id="UP001596222"/>
    </source>
</evidence>
<dbReference type="InterPro" id="IPR006097">
    <property type="entry name" value="Glu/Leu/Phe/Val/Trp_DH_dimer"/>
</dbReference>
<dbReference type="SUPFAM" id="SSF51735">
    <property type="entry name" value="NAD(P)-binding Rossmann-fold domains"/>
    <property type="match status" value="1"/>
</dbReference>
<dbReference type="InterPro" id="IPR006095">
    <property type="entry name" value="Glu/Leu/Phe/Val/Trp_DH"/>
</dbReference>